<reference evidence="4 5" key="1">
    <citation type="submission" date="2015-07" db="EMBL/GenBank/DDBJ databases">
        <authorList>
            <person name="Ju K.-S."/>
            <person name="Doroghazi J.R."/>
            <person name="Metcalf W.W."/>
        </authorList>
    </citation>
    <scope>NUCLEOTIDE SEQUENCE [LARGE SCALE GENOMIC DNA]</scope>
    <source>
        <strain evidence="4 5">NRRL B-3589</strain>
    </source>
</reference>
<dbReference type="EMBL" id="LGUT01000433">
    <property type="protein sequence ID" value="KOG91049.1"/>
    <property type="molecule type" value="Genomic_DNA"/>
</dbReference>
<comment type="similarity">
    <text evidence="1">Belongs to the non-flavoprotein flavin reductase family.</text>
</comment>
<accession>A0ABR5JCC1</accession>
<evidence type="ECO:0000256" key="1">
    <source>
        <dbReference type="ARBA" id="ARBA00008898"/>
    </source>
</evidence>
<gene>
    <name evidence="4" type="ORF">ADK38_05345</name>
</gene>
<dbReference type="Pfam" id="PF01613">
    <property type="entry name" value="Flavin_Reduct"/>
    <property type="match status" value="1"/>
</dbReference>
<keyword evidence="2" id="KW-0560">Oxidoreductase</keyword>
<evidence type="ECO:0000313" key="4">
    <source>
        <dbReference type="EMBL" id="KOG91049.1"/>
    </source>
</evidence>
<dbReference type="Gene3D" id="2.30.110.10">
    <property type="entry name" value="Electron Transport, Fmn-binding Protein, Chain A"/>
    <property type="match status" value="1"/>
</dbReference>
<dbReference type="InterPro" id="IPR002563">
    <property type="entry name" value="Flavin_Rdtase-like_dom"/>
</dbReference>
<evidence type="ECO:0000313" key="5">
    <source>
        <dbReference type="Proteomes" id="UP000037020"/>
    </source>
</evidence>
<name>A0ABR5JCC1_9ACTN</name>
<dbReference type="Proteomes" id="UP000037020">
    <property type="component" value="Unassembled WGS sequence"/>
</dbReference>
<dbReference type="SUPFAM" id="SSF50475">
    <property type="entry name" value="FMN-binding split barrel"/>
    <property type="match status" value="1"/>
</dbReference>
<feature type="domain" description="Flavin reductase like" evidence="3">
    <location>
        <begin position="15"/>
        <end position="158"/>
    </location>
</feature>
<dbReference type="PANTHER" id="PTHR30466">
    <property type="entry name" value="FLAVIN REDUCTASE"/>
    <property type="match status" value="1"/>
</dbReference>
<keyword evidence="5" id="KW-1185">Reference proteome</keyword>
<sequence>MAAEGVDPQEFRSVMGHFCSGITVVTAFGPDGPVGFTCQSFSSLSLRPPRVLLCPSRSSTTWPVISAAGRFCVNVLAAGQEGLSNGFARSGGDKFADVEWDLSPDGMPLLSGVAAWVDCELQAEYDGGDHLVVTADVHGLGVGGAAGPLLYYRGKYARITPPLPV</sequence>
<protein>
    <submittedName>
        <fullName evidence="4">Flavin reductase</fullName>
    </submittedName>
</protein>
<dbReference type="InterPro" id="IPR012349">
    <property type="entry name" value="Split_barrel_FMN-bd"/>
</dbReference>
<evidence type="ECO:0000259" key="3">
    <source>
        <dbReference type="SMART" id="SM00903"/>
    </source>
</evidence>
<evidence type="ECO:0000256" key="2">
    <source>
        <dbReference type="ARBA" id="ARBA00023002"/>
    </source>
</evidence>
<dbReference type="PANTHER" id="PTHR30466:SF11">
    <property type="entry name" value="FLAVIN-DEPENDENT MONOOXYGENASE, REDUCTASE SUBUNIT HSAB"/>
    <property type="match status" value="1"/>
</dbReference>
<organism evidence="4 5">
    <name type="scientific">Streptomyces varsoviensis</name>
    <dbReference type="NCBI Taxonomy" id="67373"/>
    <lineage>
        <taxon>Bacteria</taxon>
        <taxon>Bacillati</taxon>
        <taxon>Actinomycetota</taxon>
        <taxon>Actinomycetes</taxon>
        <taxon>Kitasatosporales</taxon>
        <taxon>Streptomycetaceae</taxon>
        <taxon>Streptomyces</taxon>
    </lineage>
</organism>
<dbReference type="SMART" id="SM00903">
    <property type="entry name" value="Flavin_Reduct"/>
    <property type="match status" value="1"/>
</dbReference>
<proteinExistence type="inferred from homology"/>
<dbReference type="InterPro" id="IPR050268">
    <property type="entry name" value="NADH-dep_flavin_reductase"/>
</dbReference>
<comment type="caution">
    <text evidence="4">The sequence shown here is derived from an EMBL/GenBank/DDBJ whole genome shotgun (WGS) entry which is preliminary data.</text>
</comment>